<keyword evidence="3" id="KW-1185">Reference proteome</keyword>
<dbReference type="Proteomes" id="UP000005178">
    <property type="component" value="Unassembled WGS sequence"/>
</dbReference>
<comment type="caution">
    <text evidence="2">The sequence shown here is derived from an EMBL/GenBank/DDBJ whole genome shotgun (WGS) entry which is preliminary data.</text>
</comment>
<proteinExistence type="predicted"/>
<accession>B1C7H9</accession>
<reference evidence="2" key="2">
    <citation type="submission" date="2013-08" db="EMBL/GenBank/DDBJ databases">
        <title>Draft genome sequence of Anaerofustis stercorihominis (DSM 17244).</title>
        <authorList>
            <person name="Sudarsanam P."/>
            <person name="Ley R."/>
            <person name="Guruge J."/>
            <person name="Turnbaugh P.J."/>
            <person name="Mahowald M."/>
            <person name="Liep D."/>
            <person name="Gordon J."/>
        </authorList>
    </citation>
    <scope>NUCLEOTIDE SEQUENCE</scope>
    <source>
        <strain evidence="2">DSM 17244</strain>
    </source>
</reference>
<keyword evidence="1" id="KW-0812">Transmembrane</keyword>
<name>B1C7H9_9FIRM</name>
<organism evidence="2 3">
    <name type="scientific">Anaerofustis stercorihominis DSM 17244</name>
    <dbReference type="NCBI Taxonomy" id="445971"/>
    <lineage>
        <taxon>Bacteria</taxon>
        <taxon>Bacillati</taxon>
        <taxon>Bacillota</taxon>
        <taxon>Clostridia</taxon>
        <taxon>Eubacteriales</taxon>
        <taxon>Eubacteriaceae</taxon>
        <taxon>Anaerofustis</taxon>
    </lineage>
</organism>
<reference evidence="2" key="1">
    <citation type="submission" date="2008-01" db="EMBL/GenBank/DDBJ databases">
        <authorList>
            <person name="Fulton L."/>
            <person name="Clifton S."/>
            <person name="Fulton B."/>
            <person name="Xu J."/>
            <person name="Minx P."/>
            <person name="Pepin K.H."/>
            <person name="Johnson M."/>
            <person name="Thiruvilangam P."/>
            <person name="Bhonagiri V."/>
            <person name="Nash W.E."/>
            <person name="Mardis E.R."/>
            <person name="Wilson R.K."/>
        </authorList>
    </citation>
    <scope>NUCLEOTIDE SEQUENCE [LARGE SCALE GENOMIC DNA]</scope>
    <source>
        <strain evidence="2">DSM 17244</strain>
    </source>
</reference>
<gene>
    <name evidence="2" type="ORF">ANASTE_00681</name>
</gene>
<keyword evidence="1" id="KW-1133">Transmembrane helix</keyword>
<evidence type="ECO:0000256" key="1">
    <source>
        <dbReference type="SAM" id="Phobius"/>
    </source>
</evidence>
<keyword evidence="1" id="KW-0472">Membrane</keyword>
<dbReference type="HOGENOM" id="CLU_3284000_0_0_9"/>
<protein>
    <submittedName>
        <fullName evidence="2">Uncharacterized protein</fullName>
    </submittedName>
</protein>
<sequence length="40" mass="5283">MFLKYFLIRNNFLFCFIPMIFYQKFLFLPFFEFYYQLLYL</sequence>
<feature type="transmembrane region" description="Helical" evidence="1">
    <location>
        <begin position="12"/>
        <end position="31"/>
    </location>
</feature>
<evidence type="ECO:0000313" key="3">
    <source>
        <dbReference type="Proteomes" id="UP000005178"/>
    </source>
</evidence>
<dbReference type="STRING" id="445971.ANASTE_00681"/>
<dbReference type="EMBL" id="ABIL02000005">
    <property type="protein sequence ID" value="EDS72966.1"/>
    <property type="molecule type" value="Genomic_DNA"/>
</dbReference>
<dbReference type="AlphaFoldDB" id="B1C7H9"/>
<evidence type="ECO:0000313" key="2">
    <source>
        <dbReference type="EMBL" id="EDS72966.1"/>
    </source>
</evidence>